<feature type="transmembrane region" description="Helical" evidence="1">
    <location>
        <begin position="176"/>
        <end position="197"/>
    </location>
</feature>
<feature type="transmembrane region" description="Helical" evidence="1">
    <location>
        <begin position="342"/>
        <end position="367"/>
    </location>
</feature>
<feature type="transmembrane region" description="Helical" evidence="1">
    <location>
        <begin position="139"/>
        <end position="164"/>
    </location>
</feature>
<evidence type="ECO:0008006" key="4">
    <source>
        <dbReference type="Google" id="ProtNLM"/>
    </source>
</evidence>
<keyword evidence="1" id="KW-1133">Transmembrane helix</keyword>
<keyword evidence="1" id="KW-0472">Membrane</keyword>
<protein>
    <recommendedName>
        <fullName evidence="4">Membrane protein 6-pyruvoyl-tetrahydropterin synthase-related domain-containing protein</fullName>
    </recommendedName>
</protein>
<feature type="transmembrane region" description="Helical" evidence="1">
    <location>
        <begin position="59"/>
        <end position="81"/>
    </location>
</feature>
<feature type="transmembrane region" description="Helical" evidence="1">
    <location>
        <begin position="102"/>
        <end position="127"/>
    </location>
</feature>
<keyword evidence="1" id="KW-0812">Transmembrane</keyword>
<sequence>MIPLLGAHDFPYIFSDQAASLFSLPLTWTPQSHDALGVFNISTLWDWPYSILYGLAGKIGLNFTLSTLFFGVLPAFVIGWLTMGKLLKSYSLSSRSRFVGQLLFVANTYILMLIDGGQLSLAIAYSLLPAGVLYIYSRIKFILVVLVISFLDIRYLYLLFLLMVPHVIINLKQFKNYLITGLITGLVLVGAHSYWLVPSLFSRPPSLPTTYTRPSQINEFSFASLTHSFFLIQPHWPKNIFGQISLPSPYFFLLPILAFLPMVVVPRDRRVAFWIILALLSAFLVKGSQPPFTQIYPWLFSHFPGFFLFRDPTKFFPLLALSYSVLLGYSCQYLFRNFRWLTFLIIAYLIFLISPILIGQGTGLFSLPRNSNSYLQLARYLESDPNPGSIVWIPSKPPLGFSSPIHPSTDALTLLSRRPFAVGVVGNYELLNFLRDASASGQLLSVAGVRYLGISAPDPKRDSQKLEDLKYREIFTNQLSKLPWIKSRTDFGPVTLFEIQSIQPLISLRSQTKFIIGGDSIYKQEPDLSTTSLVFVESQPGLLNRIYEYPQASLLLDHKTLIDIAANLIPSESLYFPSHQLDFDPDISGWWKRESADLIAWRDFLHTKYNLDNQDFDYGQGLAISEGKNTLTIKVNSKCESSCILLARSMQSSRGGNISFIQSGKPISIISTMNINPEFSTLTIAGSKDIPVQTFTYDRADFYWKKVGIINTKENLSITTVGDINVINALAIVPSESWEEVQKKSEVLLSRTIVPKYPFVPPSLSFKKINPTRYVLNVTGVKEPISLVFSQNYDPLWNLSGQAPVPVYSFLNSYSIVSNGEYTLDFTPQKYVWMQWIWDKISETK</sequence>
<evidence type="ECO:0000313" key="2">
    <source>
        <dbReference type="EMBL" id="KKU03538.1"/>
    </source>
</evidence>
<reference evidence="2 3" key="1">
    <citation type="journal article" date="2015" name="Nature">
        <title>rRNA introns, odd ribosomes, and small enigmatic genomes across a large radiation of phyla.</title>
        <authorList>
            <person name="Brown C.T."/>
            <person name="Hug L.A."/>
            <person name="Thomas B.C."/>
            <person name="Sharon I."/>
            <person name="Castelle C.J."/>
            <person name="Singh A."/>
            <person name="Wilkins M.J."/>
            <person name="Williams K.H."/>
            <person name="Banfield J.F."/>
        </authorList>
    </citation>
    <scope>NUCLEOTIDE SEQUENCE [LARGE SCALE GENOMIC DNA]</scope>
</reference>
<name>A0A0G1PDN9_9BACT</name>
<evidence type="ECO:0000256" key="1">
    <source>
        <dbReference type="SAM" id="Phobius"/>
    </source>
</evidence>
<gene>
    <name evidence="2" type="ORF">UX05_C0001G0167</name>
</gene>
<evidence type="ECO:0000313" key="3">
    <source>
        <dbReference type="Proteomes" id="UP000034264"/>
    </source>
</evidence>
<dbReference type="Proteomes" id="UP000034264">
    <property type="component" value="Unassembled WGS sequence"/>
</dbReference>
<feature type="transmembrane region" description="Helical" evidence="1">
    <location>
        <begin position="271"/>
        <end position="289"/>
    </location>
</feature>
<feature type="transmembrane region" description="Helical" evidence="1">
    <location>
        <begin position="315"/>
        <end position="335"/>
    </location>
</feature>
<dbReference type="AlphaFoldDB" id="A0A0G1PDN9"/>
<proteinExistence type="predicted"/>
<comment type="caution">
    <text evidence="2">The sequence shown here is derived from an EMBL/GenBank/DDBJ whole genome shotgun (WGS) entry which is preliminary data.</text>
</comment>
<organism evidence="2 3">
    <name type="scientific">Candidatus Amesbacteria bacterium GW2011_GWC2_45_19</name>
    <dbReference type="NCBI Taxonomy" id="1618366"/>
    <lineage>
        <taxon>Bacteria</taxon>
        <taxon>Candidatus Amesiibacteriota</taxon>
    </lineage>
</organism>
<dbReference type="EMBL" id="LCKS01000001">
    <property type="protein sequence ID" value="KKU03538.1"/>
    <property type="molecule type" value="Genomic_DNA"/>
</dbReference>
<accession>A0A0G1PDN9</accession>
<feature type="transmembrane region" description="Helical" evidence="1">
    <location>
        <begin position="240"/>
        <end position="264"/>
    </location>
</feature>